<name>A0A0D2JBM1_9BACT</name>
<dbReference type="EMBL" id="AZAC01000018">
    <property type="protein sequence ID" value="KIX13171.1"/>
    <property type="molecule type" value="Genomic_DNA"/>
</dbReference>
<comment type="caution">
    <text evidence="2">The sequence shown here is derived from an EMBL/GenBank/DDBJ whole genome shotgun (WGS) entry which is preliminary data.</text>
</comment>
<feature type="chain" id="PRO_5002261470" evidence="1">
    <location>
        <begin position="27"/>
        <end position="292"/>
    </location>
</feature>
<feature type="signal peptide" evidence="1">
    <location>
        <begin position="1"/>
        <end position="26"/>
    </location>
</feature>
<evidence type="ECO:0000313" key="3">
    <source>
        <dbReference type="Proteomes" id="UP000032233"/>
    </source>
</evidence>
<proteinExistence type="predicted"/>
<dbReference type="Proteomes" id="UP000032233">
    <property type="component" value="Unassembled WGS sequence"/>
</dbReference>
<dbReference type="InParanoid" id="A0A0D2JBM1"/>
<gene>
    <name evidence="2" type="ORF">X474_15715</name>
</gene>
<protein>
    <submittedName>
        <fullName evidence="2">Uncharacterized protein</fullName>
    </submittedName>
</protein>
<reference evidence="2 3" key="1">
    <citation type="submission" date="2013-11" db="EMBL/GenBank/DDBJ databases">
        <title>Metagenomic analysis of a methanogenic consortium involved in long chain n-alkane degradation.</title>
        <authorList>
            <person name="Davidova I.A."/>
            <person name="Callaghan A.V."/>
            <person name="Wawrik B."/>
            <person name="Pruitt S."/>
            <person name="Marks C."/>
            <person name="Duncan K.E."/>
            <person name="Suflita J.M."/>
        </authorList>
    </citation>
    <scope>NUCLEOTIDE SEQUENCE [LARGE SCALE GENOMIC DNA]</scope>
    <source>
        <strain evidence="2 3">SPR</strain>
    </source>
</reference>
<dbReference type="RefSeq" id="WP_044349796.1">
    <property type="nucleotide sequence ID" value="NZ_AZAC01000018.1"/>
</dbReference>
<organism evidence="2 3">
    <name type="scientific">Dethiosulfatarculus sandiegensis</name>
    <dbReference type="NCBI Taxonomy" id="1429043"/>
    <lineage>
        <taxon>Bacteria</taxon>
        <taxon>Pseudomonadati</taxon>
        <taxon>Thermodesulfobacteriota</taxon>
        <taxon>Desulfarculia</taxon>
        <taxon>Desulfarculales</taxon>
        <taxon>Desulfarculaceae</taxon>
        <taxon>Dethiosulfatarculus</taxon>
    </lineage>
</organism>
<evidence type="ECO:0000256" key="1">
    <source>
        <dbReference type="SAM" id="SignalP"/>
    </source>
</evidence>
<sequence length="292" mass="32653">MRHFALAFISLICLLFFLQTTCPARAAKLKLIDQEDEETVIKNPGILFKHERLVKEGLMVKKGKGKAILSWSKIKKIVFTEPYQAQITLKNGKKLKAFILEDQGKGLSGETDLGSFSIRLKHLKSIEVMPEKKTGVQKYTSTGPKVVGPMKLPQISAPKIKVPLKVPNIKLPGLVPVGSIPKPQGEKKNFVRFVNRSGQPATVRIFNQKTKVKVEELEVPDRASKGVLTQNGVYYIVTRYGETEKDYRYSKGKKITVQPPAGKRQVVTITLHKIKGGNYPTQKAEKSQFEGK</sequence>
<accession>A0A0D2JBM1</accession>
<keyword evidence="1" id="KW-0732">Signal</keyword>
<keyword evidence="3" id="KW-1185">Reference proteome</keyword>
<dbReference type="AlphaFoldDB" id="A0A0D2JBM1"/>
<evidence type="ECO:0000313" key="2">
    <source>
        <dbReference type="EMBL" id="KIX13171.1"/>
    </source>
</evidence>